<reference evidence="10 11" key="1">
    <citation type="submission" date="2017-12" db="EMBL/GenBank/DDBJ databases">
        <title>Phylogenetic diversity of female urinary microbiome.</title>
        <authorList>
            <person name="Thomas-White K."/>
            <person name="Wolfe A.J."/>
        </authorList>
    </citation>
    <scope>NUCLEOTIDE SEQUENCE [LARGE SCALE GENOMIC DNA]</scope>
    <source>
        <strain evidence="10 11">UMB1298</strain>
    </source>
</reference>
<dbReference type="InterPro" id="IPR010259">
    <property type="entry name" value="S8pro/Inhibitor_I9"/>
</dbReference>
<feature type="active site" description="Charge relay system" evidence="5">
    <location>
        <position position="206"/>
    </location>
</feature>
<dbReference type="InterPro" id="IPR015500">
    <property type="entry name" value="Peptidase_S8_subtilisin-rel"/>
</dbReference>
<dbReference type="InterPro" id="IPR023828">
    <property type="entry name" value="Peptidase_S8_Ser-AS"/>
</dbReference>
<dbReference type="CDD" id="cd04077">
    <property type="entry name" value="Peptidases_S8_PCSK9_ProteinaseK_like"/>
    <property type="match status" value="1"/>
</dbReference>
<dbReference type="PROSITE" id="PS00138">
    <property type="entry name" value="SUBTILASE_SER"/>
    <property type="match status" value="1"/>
</dbReference>
<evidence type="ECO:0000256" key="7">
    <source>
        <dbReference type="SAM" id="SignalP"/>
    </source>
</evidence>
<dbReference type="InterPro" id="IPR050131">
    <property type="entry name" value="Peptidase_S8_subtilisin-like"/>
</dbReference>
<comment type="similarity">
    <text evidence="1 5 6">Belongs to the peptidase S8 family.</text>
</comment>
<gene>
    <name evidence="10" type="ORF">CYJ76_04510</name>
</gene>
<evidence type="ECO:0000256" key="4">
    <source>
        <dbReference type="ARBA" id="ARBA00022825"/>
    </source>
</evidence>
<evidence type="ECO:0000256" key="2">
    <source>
        <dbReference type="ARBA" id="ARBA00022670"/>
    </source>
</evidence>
<name>A0A2I1PBV4_9MICO</name>
<dbReference type="EMBL" id="PKIZ01000006">
    <property type="protein sequence ID" value="PKZ42108.1"/>
    <property type="molecule type" value="Genomic_DNA"/>
</dbReference>
<dbReference type="AlphaFoldDB" id="A0A2I1PBV4"/>
<dbReference type="GO" id="GO:0005615">
    <property type="term" value="C:extracellular space"/>
    <property type="evidence" value="ECO:0007669"/>
    <property type="project" value="TreeGrafter"/>
</dbReference>
<dbReference type="GO" id="GO:0004252">
    <property type="term" value="F:serine-type endopeptidase activity"/>
    <property type="evidence" value="ECO:0007669"/>
    <property type="project" value="UniProtKB-UniRule"/>
</dbReference>
<dbReference type="PANTHER" id="PTHR43806:SF11">
    <property type="entry name" value="CEREVISIN-RELATED"/>
    <property type="match status" value="1"/>
</dbReference>
<dbReference type="InterPro" id="IPR000209">
    <property type="entry name" value="Peptidase_S8/S53_dom"/>
</dbReference>
<evidence type="ECO:0000313" key="10">
    <source>
        <dbReference type="EMBL" id="PKZ42108.1"/>
    </source>
</evidence>
<evidence type="ECO:0000313" key="11">
    <source>
        <dbReference type="Proteomes" id="UP000234206"/>
    </source>
</evidence>
<dbReference type="Gene3D" id="3.40.50.200">
    <property type="entry name" value="Peptidase S8/S53 domain"/>
    <property type="match status" value="1"/>
</dbReference>
<comment type="caution">
    <text evidence="10">The sequence shown here is derived from an EMBL/GenBank/DDBJ whole genome shotgun (WGS) entry which is preliminary data.</text>
</comment>
<dbReference type="PROSITE" id="PS51892">
    <property type="entry name" value="SUBTILASE"/>
    <property type="match status" value="1"/>
</dbReference>
<sequence>MRLSRTTLALTAATALTLGAGSATAAPFTAPDAQPAAQQAELLDVPDSGYIVMLELPSTVRSGPSAMASPTARAAVARATQKQADRWAAKGVRVGDRFTALGGFTADLTPAQVRALRNDPSVASVTENRTVSVAGSQTSAPWGLDRVDQADMPLNGTYSYSQTGAGVTAYVIDTGIRATHGDLSGRVSGGASAINDGMGTNDCQGHGTHVAGTVGGETYGVAKDVKLVPLRVLGCDGSGPTAGIIAAMDWVAQKHTGPSVANMSLGGYADAATDAAVARLTASGVVTVVAAGNEQQNACNVSPARASSAITVGSTDRTDSLSWFSNWGSCVDILAPGSDITSAWKDSDTATNTISGTSMASPHVAGAAALYLQENPTASVSQVTNALKSSATPNTITNVQGSPNLMLNTTALLGNDTTTPDPDPVTGVVVNGDFEAGATGWTGDTWAIGNDGYTASSGSNKLWLGGEGYAVTHTVDQTLTIPAGATALDYKLRIDSREFSGSPRYDSMKVQLLSPSGTVLKTLATYGNDNENTSYAARSNSLSGYAGQKVTLRFTATEDNSSRTSFLVDDVAVR</sequence>
<dbReference type="PRINTS" id="PR00723">
    <property type="entry name" value="SUBTILISIN"/>
</dbReference>
<feature type="active site" description="Charge relay system" evidence="5">
    <location>
        <position position="358"/>
    </location>
</feature>
<feature type="active site" description="Charge relay system" evidence="5">
    <location>
        <position position="173"/>
    </location>
</feature>
<dbReference type="FunFam" id="3.40.50.200:FF:000014">
    <property type="entry name" value="Proteinase K"/>
    <property type="match status" value="1"/>
</dbReference>
<dbReference type="PROSITE" id="PS00136">
    <property type="entry name" value="SUBTILASE_ASP"/>
    <property type="match status" value="1"/>
</dbReference>
<organism evidence="10 11">
    <name type="scientific">Kytococcus schroeteri</name>
    <dbReference type="NCBI Taxonomy" id="138300"/>
    <lineage>
        <taxon>Bacteria</taxon>
        <taxon>Bacillati</taxon>
        <taxon>Actinomycetota</taxon>
        <taxon>Actinomycetes</taxon>
        <taxon>Micrococcales</taxon>
        <taxon>Kytococcaceae</taxon>
        <taxon>Kytococcus</taxon>
    </lineage>
</organism>
<dbReference type="OrthoDB" id="9813435at2"/>
<dbReference type="GO" id="GO:0006508">
    <property type="term" value="P:proteolysis"/>
    <property type="evidence" value="ECO:0007669"/>
    <property type="project" value="UniProtKB-KW"/>
</dbReference>
<dbReference type="Gene3D" id="3.30.70.80">
    <property type="entry name" value="Peptidase S8 propeptide/proteinase inhibitor I9"/>
    <property type="match status" value="1"/>
</dbReference>
<dbReference type="RefSeq" id="WP_101849381.1">
    <property type="nucleotide sequence ID" value="NZ_PKIZ01000006.1"/>
</dbReference>
<feature type="domain" description="Peptidase S8/S53" evidence="8">
    <location>
        <begin position="164"/>
        <end position="401"/>
    </location>
</feature>
<feature type="domain" description="Inhibitor I9" evidence="9">
    <location>
        <begin position="81"/>
        <end position="133"/>
    </location>
</feature>
<evidence type="ECO:0000256" key="3">
    <source>
        <dbReference type="ARBA" id="ARBA00022801"/>
    </source>
</evidence>
<dbReference type="SUPFAM" id="SSF54897">
    <property type="entry name" value="Protease propeptides/inhibitors"/>
    <property type="match status" value="1"/>
</dbReference>
<feature type="signal peptide" evidence="7">
    <location>
        <begin position="1"/>
        <end position="25"/>
    </location>
</feature>
<feature type="chain" id="PRO_5014155863" evidence="7">
    <location>
        <begin position="26"/>
        <end position="574"/>
    </location>
</feature>
<dbReference type="InterPro" id="IPR036852">
    <property type="entry name" value="Peptidase_S8/S53_dom_sf"/>
</dbReference>
<dbReference type="InterPro" id="IPR022398">
    <property type="entry name" value="Peptidase_S8_His-AS"/>
</dbReference>
<dbReference type="PROSITE" id="PS00137">
    <property type="entry name" value="SUBTILASE_HIS"/>
    <property type="match status" value="1"/>
</dbReference>
<dbReference type="Pfam" id="PF00082">
    <property type="entry name" value="Peptidase_S8"/>
    <property type="match status" value="1"/>
</dbReference>
<keyword evidence="3 5" id="KW-0378">Hydrolase</keyword>
<accession>A0A2I1PBV4</accession>
<protein>
    <submittedName>
        <fullName evidence="10">Serine protease</fullName>
    </submittedName>
</protein>
<dbReference type="InterPro" id="IPR023827">
    <property type="entry name" value="Peptidase_S8_Asp-AS"/>
</dbReference>
<dbReference type="InterPro" id="IPR034193">
    <property type="entry name" value="PCSK9_ProteinaseK-like"/>
</dbReference>
<evidence type="ECO:0000256" key="1">
    <source>
        <dbReference type="ARBA" id="ARBA00011073"/>
    </source>
</evidence>
<dbReference type="InterPro" id="IPR037045">
    <property type="entry name" value="S8pro/Inhibitor_I9_sf"/>
</dbReference>
<keyword evidence="11" id="KW-1185">Reference proteome</keyword>
<dbReference type="Proteomes" id="UP000234206">
    <property type="component" value="Unassembled WGS sequence"/>
</dbReference>
<evidence type="ECO:0000256" key="6">
    <source>
        <dbReference type="RuleBase" id="RU003355"/>
    </source>
</evidence>
<evidence type="ECO:0000259" key="8">
    <source>
        <dbReference type="Pfam" id="PF00082"/>
    </source>
</evidence>
<dbReference type="SUPFAM" id="SSF52743">
    <property type="entry name" value="Subtilisin-like"/>
    <property type="match status" value="1"/>
</dbReference>
<proteinExistence type="inferred from homology"/>
<keyword evidence="2 5" id="KW-0645">Protease</keyword>
<keyword evidence="7" id="KW-0732">Signal</keyword>
<dbReference type="Pfam" id="PF05922">
    <property type="entry name" value="Inhibitor_I9"/>
    <property type="match status" value="1"/>
</dbReference>
<evidence type="ECO:0000259" key="9">
    <source>
        <dbReference type="Pfam" id="PF05922"/>
    </source>
</evidence>
<evidence type="ECO:0000256" key="5">
    <source>
        <dbReference type="PROSITE-ProRule" id="PRU01240"/>
    </source>
</evidence>
<dbReference type="PANTHER" id="PTHR43806">
    <property type="entry name" value="PEPTIDASE S8"/>
    <property type="match status" value="1"/>
</dbReference>
<dbReference type="Gene3D" id="2.60.120.260">
    <property type="entry name" value="Galactose-binding domain-like"/>
    <property type="match status" value="1"/>
</dbReference>
<keyword evidence="4 5" id="KW-0720">Serine protease</keyword>